<dbReference type="Gene3D" id="3.30.530.20">
    <property type="match status" value="1"/>
</dbReference>
<dbReference type="InterPro" id="IPR013538">
    <property type="entry name" value="ASHA1/2-like_C"/>
</dbReference>
<dbReference type="AlphaFoldDB" id="A0A1F6FFK3"/>
<feature type="domain" description="Activator of Hsp90 ATPase homologue 1/2-like C-terminal" evidence="2">
    <location>
        <begin position="22"/>
        <end position="158"/>
    </location>
</feature>
<dbReference type="EMBL" id="MFMM01000001">
    <property type="protein sequence ID" value="OGG84638.1"/>
    <property type="molecule type" value="Genomic_DNA"/>
</dbReference>
<reference evidence="3 4" key="1">
    <citation type="journal article" date="2016" name="Nat. Commun.">
        <title>Thousands of microbial genomes shed light on interconnected biogeochemical processes in an aquifer system.</title>
        <authorList>
            <person name="Anantharaman K."/>
            <person name="Brown C.T."/>
            <person name="Hug L.A."/>
            <person name="Sharon I."/>
            <person name="Castelle C.J."/>
            <person name="Probst A.J."/>
            <person name="Thomas B.C."/>
            <person name="Singh A."/>
            <person name="Wilkins M.J."/>
            <person name="Karaoz U."/>
            <person name="Brodie E.L."/>
            <person name="Williams K.H."/>
            <person name="Hubbard S.S."/>
            <person name="Banfield J.F."/>
        </authorList>
    </citation>
    <scope>NUCLEOTIDE SEQUENCE [LARGE SCALE GENOMIC DNA]</scope>
</reference>
<dbReference type="InterPro" id="IPR023393">
    <property type="entry name" value="START-like_dom_sf"/>
</dbReference>
<dbReference type="Pfam" id="PF08327">
    <property type="entry name" value="AHSA1"/>
    <property type="match status" value="1"/>
</dbReference>
<accession>A0A1F6FFK3</accession>
<organism evidence="3 4">
    <name type="scientific">Candidatus Kaiserbacteria bacterium RIFCSPLOWO2_12_FULL_45_26</name>
    <dbReference type="NCBI Taxonomy" id="1798525"/>
    <lineage>
        <taxon>Bacteria</taxon>
        <taxon>Candidatus Kaiseribacteriota</taxon>
    </lineage>
</organism>
<evidence type="ECO:0000313" key="4">
    <source>
        <dbReference type="Proteomes" id="UP000177325"/>
    </source>
</evidence>
<dbReference type="STRING" id="1798525.A3G90_00950"/>
<dbReference type="SUPFAM" id="SSF55961">
    <property type="entry name" value="Bet v1-like"/>
    <property type="match status" value="1"/>
</dbReference>
<comment type="caution">
    <text evidence="3">The sequence shown here is derived from an EMBL/GenBank/DDBJ whole genome shotgun (WGS) entry which is preliminary data.</text>
</comment>
<protein>
    <recommendedName>
        <fullName evidence="2">Activator of Hsp90 ATPase homologue 1/2-like C-terminal domain-containing protein</fullName>
    </recommendedName>
</protein>
<name>A0A1F6FFK3_9BACT</name>
<gene>
    <name evidence="3" type="ORF">A3G90_00950</name>
</gene>
<evidence type="ECO:0000259" key="2">
    <source>
        <dbReference type="Pfam" id="PF08327"/>
    </source>
</evidence>
<proteinExistence type="inferred from homology"/>
<evidence type="ECO:0000313" key="3">
    <source>
        <dbReference type="EMBL" id="OGG84638.1"/>
    </source>
</evidence>
<evidence type="ECO:0000256" key="1">
    <source>
        <dbReference type="ARBA" id="ARBA00006817"/>
    </source>
</evidence>
<comment type="similarity">
    <text evidence="1">Belongs to the AHA1 family.</text>
</comment>
<sequence>MKTIYTIGEDKKTLIAERSFTAPLEKVWAAWTDSDLLEKWWAPAPWMARTKSFEFKEGGAWHYYMEGPEGEKHWCLNSYLIITPLASFTAVDSFCDEDGKVNEDLPTSHWEVQFDEEGDTVKIIVTTTYASEKDLGVVTDMGMKEGFNQGLDQLEALLAG</sequence>
<dbReference type="CDD" id="cd07814">
    <property type="entry name" value="SRPBCC_CalC_Aha1-like"/>
    <property type="match status" value="1"/>
</dbReference>
<dbReference type="Proteomes" id="UP000177325">
    <property type="component" value="Unassembled WGS sequence"/>
</dbReference>